<evidence type="ECO:0000256" key="5">
    <source>
        <dbReference type="ARBA" id="ARBA00023136"/>
    </source>
</evidence>
<evidence type="ECO:0000313" key="9">
    <source>
        <dbReference type="EMBL" id="ADM12367.2"/>
    </source>
</evidence>
<dbReference type="InterPro" id="IPR006685">
    <property type="entry name" value="MscS_channel_2nd"/>
</dbReference>
<dbReference type="GO" id="GO:0006820">
    <property type="term" value="P:monoatomic anion transport"/>
    <property type="evidence" value="ECO:0007669"/>
    <property type="project" value="TreeGrafter"/>
</dbReference>
<feature type="region of interest" description="Disordered" evidence="6">
    <location>
        <begin position="1"/>
        <end position="42"/>
    </location>
</feature>
<feature type="transmembrane region" description="Helical" evidence="7">
    <location>
        <begin position="410"/>
        <end position="430"/>
    </location>
</feature>
<reference evidence="9 10" key="2">
    <citation type="journal article" date="2012" name="Proc. Natl. Acad. Sci. U.S.A.">
        <title>Gain and loss of multiple functionally related, horizontally transferred genes in the reduced genomes of two microsporidian parasites.</title>
        <authorList>
            <person name="Pombert J.-F."/>
            <person name="Selman M."/>
            <person name="Burki F."/>
            <person name="Bardell F.T."/>
            <person name="Farinelli L."/>
            <person name="Solter L.F."/>
            <person name="Whitman D.W."/>
            <person name="Weiss L.M."/>
            <person name="Corradi N."/>
            <person name="Keeling P.J."/>
        </authorList>
    </citation>
    <scope>NUCLEOTIDE SEQUENCE [LARGE SCALE GENOMIC DNA]</scope>
    <source>
        <strain evidence="9 10">ATCC 50506</strain>
    </source>
</reference>
<evidence type="ECO:0000313" key="10">
    <source>
        <dbReference type="Proteomes" id="UP000002313"/>
    </source>
</evidence>
<gene>
    <name evidence="9" type="ORF">Eint_100400</name>
</gene>
<dbReference type="InterPro" id="IPR016688">
    <property type="entry name" value="MscS-like_plants/fungi"/>
</dbReference>
<evidence type="ECO:0000256" key="2">
    <source>
        <dbReference type="ARBA" id="ARBA00008017"/>
    </source>
</evidence>
<evidence type="ECO:0000256" key="3">
    <source>
        <dbReference type="ARBA" id="ARBA00022692"/>
    </source>
</evidence>
<sequence>MPPEGTDPEREVPEEKIKEEENKEGPGKEEEGEKKKEEKKDDGVIDDIIANNAVDAPPVEPENEIIFTKAKVFEEEELSFWNIDSYLHSKFSYIPEVIRRLIEITIVVFLFMVFPLVLSFLEDGKEVLYLPKQVFQNTGQGPTYLFFRINLFISMCYVIYVVVSLFASNILYIMVGVLNFFNYDLDEYTIEIIQVINSTSWCWKQSLIAALIFLAASITSQPYDFGKNDGSYKYKVVTMILMYSVFIFVVFLEKFFMCFMISEIRRKEYRNRIWDINYKTFVFKKLAAISEVSSSERKELAETIQPDFDPGFYLKYNDLKLNSVEAAEMVAESIFGFLEVQTIIYEDLEKFFPDNHKEVYTYLADNSEVKDKDNPPITFEDLKAKAIALYKERTDISRTLQSRDIIINKLDIILVGIAMYFGVILVMILLGINYEGMLAAIVPSIVTFSWIFSDTVKEIYNCFIFLLVNHPYDCGDRVVIDGEELYVSSVDLLSSTFTGVNGRQVLIPTSTLFRAKIHNIRRSGKQFSEVSILVSRKTSFDAALRLKDGIAKTFSESTKSFSGEIYIRDFRTEGENVKIIFAIQHQSNFQDVKKKYSRRAEIVNILEKEMRSQGIEYLNSYRFSD</sequence>
<evidence type="ECO:0000256" key="6">
    <source>
        <dbReference type="SAM" id="MobiDB-lite"/>
    </source>
</evidence>
<feature type="transmembrane region" description="Helical" evidence="7">
    <location>
        <begin position="240"/>
        <end position="262"/>
    </location>
</feature>
<feature type="transmembrane region" description="Helical" evidence="7">
    <location>
        <begin position="101"/>
        <end position="121"/>
    </location>
</feature>
<dbReference type="SUPFAM" id="SSF50182">
    <property type="entry name" value="Sm-like ribonucleoproteins"/>
    <property type="match status" value="1"/>
</dbReference>
<comment type="similarity">
    <text evidence="2">Belongs to the MscS (TC 1.A.23) family.</text>
</comment>
<feature type="domain" description="Mechanosensitive ion channel MscS" evidence="8">
    <location>
        <begin position="464"/>
        <end position="522"/>
    </location>
</feature>
<keyword evidence="3 7" id="KW-0812">Transmembrane</keyword>
<dbReference type="OrthoDB" id="544685at2759"/>
<dbReference type="KEGG" id="ein:Eint_100400"/>
<dbReference type="Gene3D" id="2.30.30.60">
    <property type="match status" value="1"/>
</dbReference>
<dbReference type="PANTHER" id="PTHR31618:SF1">
    <property type="entry name" value="EF-HAND DOMAIN-CONTAINING PROTEIN"/>
    <property type="match status" value="1"/>
</dbReference>
<dbReference type="GeneID" id="9699431"/>
<feature type="transmembrane region" description="Helical" evidence="7">
    <location>
        <begin position="201"/>
        <end position="220"/>
    </location>
</feature>
<dbReference type="HOGENOM" id="CLU_030579_0_0_1"/>
<comment type="subcellular location">
    <subcellularLocation>
        <location evidence="1">Membrane</location>
        <topology evidence="1">Multi-pass membrane protein</topology>
    </subcellularLocation>
</comment>
<dbReference type="GO" id="GO:0008381">
    <property type="term" value="F:mechanosensitive monoatomic ion channel activity"/>
    <property type="evidence" value="ECO:0007669"/>
    <property type="project" value="TreeGrafter"/>
</dbReference>
<keyword evidence="10" id="KW-1185">Reference proteome</keyword>
<feature type="compositionally biased region" description="Basic and acidic residues" evidence="6">
    <location>
        <begin position="7"/>
        <end position="42"/>
    </location>
</feature>
<dbReference type="Pfam" id="PF00924">
    <property type="entry name" value="MS_channel_2nd"/>
    <property type="match status" value="1"/>
</dbReference>
<dbReference type="InterPro" id="IPR023408">
    <property type="entry name" value="MscS_beta-dom_sf"/>
</dbReference>
<accession>E0S9I2</accession>
<proteinExistence type="inferred from homology"/>
<protein>
    <recommendedName>
        <fullName evidence="8">Mechanosensitive ion channel MscS domain-containing protein</fullName>
    </recommendedName>
</protein>
<reference evidence="9 10" key="1">
    <citation type="journal article" date="2010" name="Nat. Commun.">
        <title>The complete sequence of the smallest known nuclear genome from the microsporidian Encephalitozoon intestinalis.</title>
        <authorList>
            <person name="Corradi N."/>
            <person name="Pombert J.-F."/>
            <person name="Farinelli L."/>
            <person name="Didier E.S."/>
            <person name="Keeling P.J."/>
        </authorList>
    </citation>
    <scope>NUCLEOTIDE SEQUENCE [LARGE SCALE GENOMIC DNA]</scope>
    <source>
        <strain evidence="9 10">ATCC 50506</strain>
    </source>
</reference>
<dbReference type="VEuPathDB" id="MicrosporidiaDB:Eint_100400"/>
<dbReference type="EMBL" id="CP001951">
    <property type="protein sequence ID" value="ADM12367.2"/>
    <property type="molecule type" value="Genomic_DNA"/>
</dbReference>
<dbReference type="GO" id="GO:0005886">
    <property type="term" value="C:plasma membrane"/>
    <property type="evidence" value="ECO:0007669"/>
    <property type="project" value="TreeGrafter"/>
</dbReference>
<evidence type="ECO:0000259" key="8">
    <source>
        <dbReference type="Pfam" id="PF00924"/>
    </source>
</evidence>
<evidence type="ECO:0000256" key="4">
    <source>
        <dbReference type="ARBA" id="ARBA00022989"/>
    </source>
</evidence>
<feature type="transmembrane region" description="Helical" evidence="7">
    <location>
        <begin position="151"/>
        <end position="181"/>
    </location>
</feature>
<dbReference type="Proteomes" id="UP000002313">
    <property type="component" value="Chromosome X"/>
</dbReference>
<keyword evidence="4 7" id="KW-1133">Transmembrane helix</keyword>
<dbReference type="InterPro" id="IPR010920">
    <property type="entry name" value="LSM_dom_sf"/>
</dbReference>
<name>E0S9I2_ENCIT</name>
<keyword evidence="5 7" id="KW-0472">Membrane</keyword>
<dbReference type="AlphaFoldDB" id="E0S9I2"/>
<organism evidence="9 10">
    <name type="scientific">Encephalitozoon intestinalis (strain ATCC 50506)</name>
    <name type="common">Microsporidian parasite</name>
    <name type="synonym">Septata intestinalis</name>
    <dbReference type="NCBI Taxonomy" id="876142"/>
    <lineage>
        <taxon>Eukaryota</taxon>
        <taxon>Fungi</taxon>
        <taxon>Fungi incertae sedis</taxon>
        <taxon>Microsporidia</taxon>
        <taxon>Unikaryonidae</taxon>
        <taxon>Encephalitozoon</taxon>
    </lineage>
</organism>
<evidence type="ECO:0000256" key="1">
    <source>
        <dbReference type="ARBA" id="ARBA00004141"/>
    </source>
</evidence>
<evidence type="ECO:0000256" key="7">
    <source>
        <dbReference type="SAM" id="Phobius"/>
    </source>
</evidence>
<dbReference type="RefSeq" id="XP_003073727.2">
    <property type="nucleotide sequence ID" value="XM_003073681.2"/>
</dbReference>
<dbReference type="PANTHER" id="PTHR31618">
    <property type="entry name" value="MECHANOSENSITIVE ION CHANNEL PROTEIN 5"/>
    <property type="match status" value="1"/>
</dbReference>